<evidence type="ECO:0000313" key="3">
    <source>
        <dbReference type="Proteomes" id="UP001058974"/>
    </source>
</evidence>
<keyword evidence="3" id="KW-1185">Reference proteome</keyword>
<protein>
    <recommendedName>
        <fullName evidence="1">Retrovirus-related Pol polyprotein from transposon TNT 1-94-like beta-barrel domain-containing protein</fullName>
    </recommendedName>
</protein>
<dbReference type="Gramene" id="Psat02G0140400-T1">
    <property type="protein sequence ID" value="KAI5434551.1"/>
    <property type="gene ID" value="KIW84_021404"/>
</dbReference>
<proteinExistence type="predicted"/>
<sequence length="243" mass="26664">MMMNPLPRIDKAFSLVNQQEHELNSTLPIDSTDYAIPALHVNAQNSSNGKGSQFPKGKGLHSPKGFHRVCTQCGRTNHTMDTCFLKHGYPPGYRQKGKEDSSGSFFGFTQEEFQSIWALLQQSKHTPAAKSITTSPFVMNSHSPTSIGKNPNLWILDIGATDHITLNSAAFASYQTIVHVYVSLPNGSHIDACISGNIIVSSTLTLYNVLYTPTFHVNLISGTKLISSNDCHLNFSSNICHIL</sequence>
<dbReference type="Pfam" id="PF22936">
    <property type="entry name" value="Pol_BBD"/>
    <property type="match status" value="1"/>
</dbReference>
<gene>
    <name evidence="2" type="ORF">KIW84_021404</name>
</gene>
<reference evidence="2 3" key="1">
    <citation type="journal article" date="2022" name="Nat. Genet.">
        <title>Improved pea reference genome and pan-genome highlight genomic features and evolutionary characteristics.</title>
        <authorList>
            <person name="Yang T."/>
            <person name="Liu R."/>
            <person name="Luo Y."/>
            <person name="Hu S."/>
            <person name="Wang D."/>
            <person name="Wang C."/>
            <person name="Pandey M.K."/>
            <person name="Ge S."/>
            <person name="Xu Q."/>
            <person name="Li N."/>
            <person name="Li G."/>
            <person name="Huang Y."/>
            <person name="Saxena R.K."/>
            <person name="Ji Y."/>
            <person name="Li M."/>
            <person name="Yan X."/>
            <person name="He Y."/>
            <person name="Liu Y."/>
            <person name="Wang X."/>
            <person name="Xiang C."/>
            <person name="Varshney R.K."/>
            <person name="Ding H."/>
            <person name="Gao S."/>
            <person name="Zong X."/>
        </authorList>
    </citation>
    <scope>NUCLEOTIDE SEQUENCE [LARGE SCALE GENOMIC DNA]</scope>
    <source>
        <strain evidence="2 3">cv. Zhongwan 6</strain>
    </source>
</reference>
<name>A0A9D4YDG1_PEA</name>
<accession>A0A9D4YDG1</accession>
<evidence type="ECO:0000313" key="2">
    <source>
        <dbReference type="EMBL" id="KAI5434551.1"/>
    </source>
</evidence>
<dbReference type="EMBL" id="JAMSHJ010000002">
    <property type="protein sequence ID" value="KAI5434551.1"/>
    <property type="molecule type" value="Genomic_DNA"/>
</dbReference>
<dbReference type="InterPro" id="IPR054722">
    <property type="entry name" value="PolX-like_BBD"/>
</dbReference>
<dbReference type="PANTHER" id="PTHR34222">
    <property type="entry name" value="GAG_PRE-INTEGRS DOMAIN-CONTAINING PROTEIN"/>
    <property type="match status" value="1"/>
</dbReference>
<dbReference type="AlphaFoldDB" id="A0A9D4YDG1"/>
<dbReference type="Proteomes" id="UP001058974">
    <property type="component" value="Chromosome 2"/>
</dbReference>
<organism evidence="2 3">
    <name type="scientific">Pisum sativum</name>
    <name type="common">Garden pea</name>
    <name type="synonym">Lathyrus oleraceus</name>
    <dbReference type="NCBI Taxonomy" id="3888"/>
    <lineage>
        <taxon>Eukaryota</taxon>
        <taxon>Viridiplantae</taxon>
        <taxon>Streptophyta</taxon>
        <taxon>Embryophyta</taxon>
        <taxon>Tracheophyta</taxon>
        <taxon>Spermatophyta</taxon>
        <taxon>Magnoliopsida</taxon>
        <taxon>eudicotyledons</taxon>
        <taxon>Gunneridae</taxon>
        <taxon>Pentapetalae</taxon>
        <taxon>rosids</taxon>
        <taxon>fabids</taxon>
        <taxon>Fabales</taxon>
        <taxon>Fabaceae</taxon>
        <taxon>Papilionoideae</taxon>
        <taxon>50 kb inversion clade</taxon>
        <taxon>NPAAA clade</taxon>
        <taxon>Hologalegina</taxon>
        <taxon>IRL clade</taxon>
        <taxon>Fabeae</taxon>
        <taxon>Lathyrus</taxon>
    </lineage>
</organism>
<comment type="caution">
    <text evidence="2">The sequence shown here is derived from an EMBL/GenBank/DDBJ whole genome shotgun (WGS) entry which is preliminary data.</text>
</comment>
<evidence type="ECO:0000259" key="1">
    <source>
        <dbReference type="Pfam" id="PF22936"/>
    </source>
</evidence>
<feature type="domain" description="Retrovirus-related Pol polyprotein from transposon TNT 1-94-like beta-barrel" evidence="1">
    <location>
        <begin position="154"/>
        <end position="227"/>
    </location>
</feature>
<dbReference type="PANTHER" id="PTHR34222:SF99">
    <property type="entry name" value="PROTEIN, PUTATIVE-RELATED"/>
    <property type="match status" value="1"/>
</dbReference>